<evidence type="ECO:0000256" key="1">
    <source>
        <dbReference type="ARBA" id="ARBA00004141"/>
    </source>
</evidence>
<evidence type="ECO:0000256" key="2">
    <source>
        <dbReference type="ARBA" id="ARBA00022692"/>
    </source>
</evidence>
<dbReference type="Pfam" id="PF07690">
    <property type="entry name" value="MFS_1"/>
    <property type="match status" value="1"/>
</dbReference>
<feature type="transmembrane region" description="Helical" evidence="6">
    <location>
        <begin position="420"/>
        <end position="445"/>
    </location>
</feature>
<dbReference type="EMBL" id="MCFK01001903">
    <property type="protein sequence ID" value="RKF64435.1"/>
    <property type="molecule type" value="Genomic_DNA"/>
</dbReference>
<dbReference type="InterPro" id="IPR011701">
    <property type="entry name" value="MFS"/>
</dbReference>
<feature type="region of interest" description="Disordered" evidence="5">
    <location>
        <begin position="535"/>
        <end position="568"/>
    </location>
</feature>
<feature type="transmembrane region" description="Helical" evidence="6">
    <location>
        <begin position="497"/>
        <end position="516"/>
    </location>
</feature>
<accession>A0A420I457</accession>
<dbReference type="OrthoDB" id="5086884at2759"/>
<feature type="transmembrane region" description="Helical" evidence="6">
    <location>
        <begin position="191"/>
        <end position="214"/>
    </location>
</feature>
<dbReference type="STRING" id="212602.A0A420I457"/>
<evidence type="ECO:0000313" key="8">
    <source>
        <dbReference type="EMBL" id="RKF64435.1"/>
    </source>
</evidence>
<dbReference type="GO" id="GO:0016020">
    <property type="term" value="C:membrane"/>
    <property type="evidence" value="ECO:0007669"/>
    <property type="project" value="UniProtKB-SubCell"/>
</dbReference>
<proteinExistence type="predicted"/>
<feature type="transmembrane region" description="Helical" evidence="6">
    <location>
        <begin position="220"/>
        <end position="241"/>
    </location>
</feature>
<dbReference type="Proteomes" id="UP000286134">
    <property type="component" value="Unassembled WGS sequence"/>
</dbReference>
<feature type="domain" description="Major facilitator superfamily (MFS) profile" evidence="7">
    <location>
        <begin position="68"/>
        <end position="520"/>
    </location>
</feature>
<comment type="caution">
    <text evidence="8">The sequence shown here is derived from an EMBL/GenBank/DDBJ whole genome shotgun (WGS) entry which is preliminary data.</text>
</comment>
<dbReference type="PROSITE" id="PS50850">
    <property type="entry name" value="MFS"/>
    <property type="match status" value="1"/>
</dbReference>
<organism evidence="8 9">
    <name type="scientific">Erysiphe neolycopersici</name>
    <dbReference type="NCBI Taxonomy" id="212602"/>
    <lineage>
        <taxon>Eukaryota</taxon>
        <taxon>Fungi</taxon>
        <taxon>Dikarya</taxon>
        <taxon>Ascomycota</taxon>
        <taxon>Pezizomycotina</taxon>
        <taxon>Leotiomycetes</taxon>
        <taxon>Erysiphales</taxon>
        <taxon>Erysiphaceae</taxon>
        <taxon>Erysiphe</taxon>
    </lineage>
</organism>
<feature type="transmembrane region" description="Helical" evidence="6">
    <location>
        <begin position="261"/>
        <end position="279"/>
    </location>
</feature>
<keyword evidence="9" id="KW-1185">Reference proteome</keyword>
<name>A0A420I457_9PEZI</name>
<dbReference type="InterPro" id="IPR020846">
    <property type="entry name" value="MFS_dom"/>
</dbReference>
<feature type="transmembrane region" description="Helical" evidence="6">
    <location>
        <begin position="134"/>
        <end position="151"/>
    </location>
</feature>
<evidence type="ECO:0000256" key="4">
    <source>
        <dbReference type="ARBA" id="ARBA00023136"/>
    </source>
</evidence>
<dbReference type="AlphaFoldDB" id="A0A420I457"/>
<evidence type="ECO:0000256" key="5">
    <source>
        <dbReference type="SAM" id="MobiDB-lite"/>
    </source>
</evidence>
<sequence>MNPSDDFPEDRDGRIERVDSFKLRVKKDLDQKSTDLKSGFEESLETRLRRLGSQRPEVFSSLWAEIGFIFSISMSQILTEYFVSGFTVILPTLSEELNIPPESSTWPASVFSLAVASFLLVFGRVSDIFGGYPVYVAGCAWLTVWSLIGGFSGNDIMLNLCRALQGLGPAAFLPSSVMILGSIYRPGPRKNIIFSVYGACGPIGFFVGILFAGITAEYSIWNWFFWVGSIFSAITAVMAYLTIPSDIQTKLDVKDKVKMDWLGSIFIIGGLFLSTFAIIDSSHASKGWRTPYIYSTLIIGSLFLLIAYYIEARVASQPLLPTSLFKVPCMTALLVALVLTFGSFGVFLFYSTFYMNNIMGASPFQIIAWYTPMAIGGCVIATFGGLFLHLLPGTVLITISGISWIITPLLFAIAPQGASYWAYIFPSMICAPIGIDVTFNVANIFITKSLPQSQQGLAGAVISLLVHLGIAVMLGFADVINANSVAILGLRQSYQAVFWFEVSCAATAVVILILFVKIKRAESGLTFEERIEFEEAGSGTKADGSGSSDEKKETHKKNDEQITLFNYL</sequence>
<dbReference type="CDD" id="cd17476">
    <property type="entry name" value="MFS_Amf1_MDR_like"/>
    <property type="match status" value="1"/>
</dbReference>
<comment type="subcellular location">
    <subcellularLocation>
        <location evidence="1">Membrane</location>
        <topology evidence="1">Multi-pass membrane protein</topology>
    </subcellularLocation>
</comment>
<feature type="transmembrane region" description="Helical" evidence="6">
    <location>
        <begin position="457"/>
        <end position="477"/>
    </location>
</feature>
<keyword evidence="3 6" id="KW-1133">Transmembrane helix</keyword>
<reference evidence="8 9" key="1">
    <citation type="journal article" date="2018" name="BMC Genomics">
        <title>Comparative genome analyses reveal sequence features reflecting distinct modes of host-adaptation between dicot and monocot powdery mildew.</title>
        <authorList>
            <person name="Wu Y."/>
            <person name="Ma X."/>
            <person name="Pan Z."/>
            <person name="Kale S.D."/>
            <person name="Song Y."/>
            <person name="King H."/>
            <person name="Zhang Q."/>
            <person name="Presley C."/>
            <person name="Deng X."/>
            <person name="Wei C.I."/>
            <person name="Xiao S."/>
        </authorList>
    </citation>
    <scope>NUCLEOTIDE SEQUENCE [LARGE SCALE GENOMIC DNA]</scope>
    <source>
        <strain evidence="8">UMSG2</strain>
    </source>
</reference>
<evidence type="ECO:0000259" key="7">
    <source>
        <dbReference type="PROSITE" id="PS50850"/>
    </source>
</evidence>
<feature type="transmembrane region" description="Helical" evidence="6">
    <location>
        <begin position="367"/>
        <end position="388"/>
    </location>
</feature>
<keyword evidence="2 6" id="KW-0812">Transmembrane</keyword>
<dbReference type="InterPro" id="IPR036259">
    <property type="entry name" value="MFS_trans_sf"/>
</dbReference>
<protein>
    <submittedName>
        <fullName evidence="8">Drug resistance protein</fullName>
    </submittedName>
</protein>
<dbReference type="PANTHER" id="PTHR42718">
    <property type="entry name" value="MAJOR FACILITATOR SUPERFAMILY MULTIDRUG TRANSPORTER MFSC"/>
    <property type="match status" value="1"/>
</dbReference>
<feature type="compositionally biased region" description="Basic and acidic residues" evidence="5">
    <location>
        <begin position="548"/>
        <end position="560"/>
    </location>
</feature>
<gene>
    <name evidence="8" type="ORF">OnM2_019035</name>
</gene>
<dbReference type="SUPFAM" id="SSF103473">
    <property type="entry name" value="MFS general substrate transporter"/>
    <property type="match status" value="1"/>
</dbReference>
<dbReference type="PANTHER" id="PTHR42718:SF36">
    <property type="entry name" value="MULTIDRUG TRANSPORTER, PUTATIVE (AFU_ORTHOLOGUE AFUA_4G13820)-RELATED"/>
    <property type="match status" value="1"/>
</dbReference>
<evidence type="ECO:0000256" key="6">
    <source>
        <dbReference type="SAM" id="Phobius"/>
    </source>
</evidence>
<feature type="transmembrane region" description="Helical" evidence="6">
    <location>
        <begin position="163"/>
        <end position="184"/>
    </location>
</feature>
<dbReference type="Gene3D" id="1.20.1250.20">
    <property type="entry name" value="MFS general substrate transporter like domains"/>
    <property type="match status" value="2"/>
</dbReference>
<evidence type="ECO:0000256" key="3">
    <source>
        <dbReference type="ARBA" id="ARBA00022989"/>
    </source>
</evidence>
<feature type="transmembrane region" description="Helical" evidence="6">
    <location>
        <begin position="58"/>
        <end position="83"/>
    </location>
</feature>
<feature type="transmembrane region" description="Helical" evidence="6">
    <location>
        <begin position="331"/>
        <end position="355"/>
    </location>
</feature>
<feature type="transmembrane region" description="Helical" evidence="6">
    <location>
        <begin position="103"/>
        <end position="122"/>
    </location>
</feature>
<feature type="transmembrane region" description="Helical" evidence="6">
    <location>
        <begin position="395"/>
        <end position="414"/>
    </location>
</feature>
<keyword evidence="4 6" id="KW-0472">Membrane</keyword>
<feature type="transmembrane region" description="Helical" evidence="6">
    <location>
        <begin position="291"/>
        <end position="310"/>
    </location>
</feature>
<dbReference type="GO" id="GO:0022857">
    <property type="term" value="F:transmembrane transporter activity"/>
    <property type="evidence" value="ECO:0007669"/>
    <property type="project" value="InterPro"/>
</dbReference>
<evidence type="ECO:0000313" key="9">
    <source>
        <dbReference type="Proteomes" id="UP000286134"/>
    </source>
</evidence>